<feature type="compositionally biased region" description="Low complexity" evidence="1">
    <location>
        <begin position="67"/>
        <end position="78"/>
    </location>
</feature>
<dbReference type="InterPro" id="IPR009045">
    <property type="entry name" value="Zn_M74/Hedgehog-like"/>
</dbReference>
<feature type="signal peptide" evidence="2">
    <location>
        <begin position="1"/>
        <end position="21"/>
    </location>
</feature>
<keyword evidence="4" id="KW-0121">Carboxypeptidase</keyword>
<evidence type="ECO:0000313" key="5">
    <source>
        <dbReference type="Proteomes" id="UP000663792"/>
    </source>
</evidence>
<organism evidence="4 5">
    <name type="scientific">Nakamurella leprariae</name>
    <dbReference type="NCBI Taxonomy" id="2803911"/>
    <lineage>
        <taxon>Bacteria</taxon>
        <taxon>Bacillati</taxon>
        <taxon>Actinomycetota</taxon>
        <taxon>Actinomycetes</taxon>
        <taxon>Nakamurellales</taxon>
        <taxon>Nakamurellaceae</taxon>
        <taxon>Nakamurella</taxon>
    </lineage>
</organism>
<protein>
    <submittedName>
        <fullName evidence="4">D-alanyl-D-alanine carboxypeptidase family protein</fullName>
    </submittedName>
</protein>
<name>A0A938YDL4_9ACTN</name>
<comment type="caution">
    <text evidence="4">The sequence shown here is derived from an EMBL/GenBank/DDBJ whole genome shotgun (WGS) entry which is preliminary data.</text>
</comment>
<dbReference type="Pfam" id="PF02557">
    <property type="entry name" value="VanY"/>
    <property type="match status" value="1"/>
</dbReference>
<dbReference type="Proteomes" id="UP000663792">
    <property type="component" value="Unassembled WGS sequence"/>
</dbReference>
<dbReference type="Gene3D" id="3.30.1380.10">
    <property type="match status" value="1"/>
</dbReference>
<feature type="region of interest" description="Disordered" evidence="1">
    <location>
        <begin position="67"/>
        <end position="101"/>
    </location>
</feature>
<keyword evidence="4" id="KW-0378">Hydrolase</keyword>
<gene>
    <name evidence="4" type="ORF">JL106_00720</name>
</gene>
<dbReference type="RefSeq" id="WP_205258748.1">
    <property type="nucleotide sequence ID" value="NZ_JAERWK010000001.1"/>
</dbReference>
<dbReference type="GO" id="GO:0004180">
    <property type="term" value="F:carboxypeptidase activity"/>
    <property type="evidence" value="ECO:0007669"/>
    <property type="project" value="UniProtKB-KW"/>
</dbReference>
<evidence type="ECO:0000313" key="4">
    <source>
        <dbReference type="EMBL" id="MBM9465798.1"/>
    </source>
</evidence>
<keyword evidence="2" id="KW-0732">Signal</keyword>
<keyword evidence="5" id="KW-1185">Reference proteome</keyword>
<dbReference type="EMBL" id="JAERWK010000001">
    <property type="protein sequence ID" value="MBM9465798.1"/>
    <property type="molecule type" value="Genomic_DNA"/>
</dbReference>
<proteinExistence type="predicted"/>
<dbReference type="PANTHER" id="PTHR34385:SF1">
    <property type="entry name" value="PEPTIDOGLYCAN L-ALANYL-D-GLUTAMATE ENDOPEPTIDASE CWLK"/>
    <property type="match status" value="1"/>
</dbReference>
<evidence type="ECO:0000256" key="2">
    <source>
        <dbReference type="SAM" id="SignalP"/>
    </source>
</evidence>
<dbReference type="PANTHER" id="PTHR34385">
    <property type="entry name" value="D-ALANYL-D-ALANINE CARBOXYPEPTIDASE"/>
    <property type="match status" value="1"/>
</dbReference>
<accession>A0A938YDL4</accession>
<dbReference type="InterPro" id="IPR052179">
    <property type="entry name" value="DD-CPase-like"/>
</dbReference>
<dbReference type="SUPFAM" id="SSF55166">
    <property type="entry name" value="Hedgehog/DD-peptidase"/>
    <property type="match status" value="1"/>
</dbReference>
<sequence length="232" mass="23614">MIARRVRGAMALLGAASVLLAGCGPGGRASAADPTATATTVSTAVPTTAPSSSGAVSTVSTTTVSTTTSSTTSAASAATPPPSAPDQGDVPGPEGTGRCAVDTRYTDEPATGLLPEVAAAWAAVLAEAAQVGVDVCLADGKRSRAQQQQIRDEYVRDYGEAMAEQYTLPPERSAHVTGTAVDVQPRAASNWLEGSAGRLGFCRTYDNEPWHFEFDATFAVTGCPARLPSPNG</sequence>
<evidence type="ECO:0000256" key="1">
    <source>
        <dbReference type="SAM" id="MobiDB-lite"/>
    </source>
</evidence>
<dbReference type="AlphaFoldDB" id="A0A938YDL4"/>
<reference evidence="4" key="1">
    <citation type="submission" date="2021-01" db="EMBL/GenBank/DDBJ databases">
        <title>YIM 132084 draft genome.</title>
        <authorList>
            <person name="An D."/>
        </authorList>
    </citation>
    <scope>NUCLEOTIDE SEQUENCE</scope>
    <source>
        <strain evidence="4">YIM 132084</strain>
    </source>
</reference>
<feature type="domain" description="D-alanyl-D-alanine carboxypeptidase-like core" evidence="3">
    <location>
        <begin position="114"/>
        <end position="214"/>
    </location>
</feature>
<evidence type="ECO:0000259" key="3">
    <source>
        <dbReference type="Pfam" id="PF02557"/>
    </source>
</evidence>
<keyword evidence="4" id="KW-0645">Protease</keyword>
<dbReference type="GO" id="GO:0006508">
    <property type="term" value="P:proteolysis"/>
    <property type="evidence" value="ECO:0007669"/>
    <property type="project" value="InterPro"/>
</dbReference>
<dbReference type="PROSITE" id="PS51257">
    <property type="entry name" value="PROKAR_LIPOPROTEIN"/>
    <property type="match status" value="1"/>
</dbReference>
<feature type="chain" id="PRO_5039378496" evidence="2">
    <location>
        <begin position="22"/>
        <end position="232"/>
    </location>
</feature>
<dbReference type="InterPro" id="IPR003709">
    <property type="entry name" value="VanY-like_core_dom"/>
</dbReference>